<dbReference type="InParanoid" id="A0A1D8PTZ2"/>
<dbReference type="FunCoup" id="A0A1D8PTZ2">
    <property type="interactions" value="67"/>
</dbReference>
<feature type="compositionally biased region" description="Low complexity" evidence="2">
    <location>
        <begin position="182"/>
        <end position="210"/>
    </location>
</feature>
<dbReference type="VEuPathDB" id="FungiDB:CR_09490W_A"/>
<dbReference type="PANTHER" id="PTHR12766">
    <property type="entry name" value="DEATH DOMAIN-ASSOCIATED PROTEIN 6 DAXX"/>
    <property type="match status" value="1"/>
</dbReference>
<proteinExistence type="predicted"/>
<dbReference type="EMBL" id="CP017630">
    <property type="protein sequence ID" value="AOW31608.1"/>
    <property type="molecule type" value="Genomic_DNA"/>
</dbReference>
<evidence type="ECO:0000256" key="2">
    <source>
        <dbReference type="SAM" id="MobiDB-lite"/>
    </source>
</evidence>
<keyword evidence="1" id="KW-0175">Coiled coil</keyword>
<dbReference type="InterPro" id="IPR026216">
    <property type="entry name" value="HDA3"/>
</dbReference>
<dbReference type="InterPro" id="IPR038609">
    <property type="entry name" value="HDA1_su2/3_sf"/>
</dbReference>
<accession>A0A1D8PTZ2</accession>
<organism evidence="4 5">
    <name type="scientific">Candida albicans (strain SC5314 / ATCC MYA-2876)</name>
    <name type="common">Yeast</name>
    <dbReference type="NCBI Taxonomy" id="237561"/>
    <lineage>
        <taxon>Eukaryota</taxon>
        <taxon>Fungi</taxon>
        <taxon>Dikarya</taxon>
        <taxon>Ascomycota</taxon>
        <taxon>Saccharomycotina</taxon>
        <taxon>Pichiomycetes</taxon>
        <taxon>Debaryomycetaceae</taxon>
        <taxon>Candida/Lodderomyces clade</taxon>
        <taxon>Candida</taxon>
    </lineage>
</organism>
<sequence>MDLRKILDTTPEPPIIEPDIANINYSGDYQLPTPMYDFQKELTDQIVSLHYPDILKYCELNDRREIIIKSLDICLENCQLVSNHPYLLIDHYMPKNLTFKQLPEKLAETSGKFNVFKDLINVLIDDKNNYSINVGVVINNKRNLFDLIDALLLGCSRSNNNVTVIRYSGNNVLRESKKKAQNKTTTSNSSTTTSTTTATTAIATTTTTTATKKHKKKHATKEKGYGKHKIQNHSVTIHLIPHDGQISKGKPDLKEVKFDLLIVFDGSVDTESDFFKLLRIQNRNVNINNNVNDNVNDNFMTSNIKSDRGRLLTRGRHSTRGRPSTKENLLVDKNSSEESIINLPPCAIIRLIPTRTVEHAKLYYKPDEDKPDYLTKVISSIVCLRDSIGQLPPDIYPIYHQKLTYFSHTFFDKLFQSTTMAQTKINGKNKYNDHYNDEHEHEHDHIHDHDHDHEYPGWPLPDLPKIIKFSPYDVERSLLTETRFHYTPYDFNPNHLNNENSSKDYKNQLKSTYYESKRLQSEYITNPLKNSYDVLTGIYRTTNNDAKILTHKLILQLNEAFMKRDRLNKELETYNKFHNNDWQINKIGRRDHILKSTKKSIEDDINQCQIRINNVNKSIDEKTQELESIKLEIKQLQLQLENFKSKNPNSSSSSSSSTSKTKATTSENENNSKRKRSDDDDDNDDDSLAPDTTTTTINTKNQQFIDEQFKIWELQEQINDYIHKIELKNNEKQFAFKEYENCLKSIDDSNKQIENLIDQYNNNKRKFDELIEKNPLNNNNNNNNQFEIEKQKLITKIKDQEIINESLKFKLNNAFTFLNDTKYLKKRKNRGITPK</sequence>
<name>A0A1D8PTZ2_CANAL</name>
<dbReference type="CGD" id="CAL0000189420">
    <property type="gene designation" value="orf19.7344"/>
</dbReference>
<gene>
    <name evidence="4" type="ordered locus">CAALFM_CR09490WA</name>
    <name evidence="3" type="ordered locus">orf19.7344</name>
</gene>
<dbReference type="GO" id="GO:0003713">
    <property type="term" value="F:transcription coactivator activity"/>
    <property type="evidence" value="ECO:0000318"/>
    <property type="project" value="GO_Central"/>
</dbReference>
<feature type="compositionally biased region" description="Acidic residues" evidence="2">
    <location>
        <begin position="679"/>
        <end position="688"/>
    </location>
</feature>
<feature type="compositionally biased region" description="Basic residues" evidence="2">
    <location>
        <begin position="211"/>
        <end position="227"/>
    </location>
</feature>
<reference evidence="4 5" key="3">
    <citation type="journal article" date="2013" name="Genome Biol.">
        <title>Assembly of a phased diploid Candida albicans genome facilitates allele-specific measurements and provides a simple model for repeat and indel structure.</title>
        <authorList>
            <person name="Muzzey D."/>
            <person name="Schwartz K."/>
            <person name="Weissman J.S."/>
            <person name="Sherlock G."/>
        </authorList>
    </citation>
    <scope>NUCLEOTIDE SEQUENCE [LARGE SCALE GENOMIC DNA]</scope>
    <source>
        <strain evidence="5">SC5314 / ATCC MYA-2876</strain>
    </source>
</reference>
<evidence type="ECO:0000313" key="3">
    <source>
        <dbReference type="CGD" id="CAL0000189420"/>
    </source>
</evidence>
<dbReference type="KEGG" id="cal:CAALFM_CR09490WA"/>
<reference evidence="4 5" key="1">
    <citation type="journal article" date="2004" name="Proc. Natl. Acad. Sci. U.S.A.">
        <title>The diploid genome sequence of Candida albicans.</title>
        <authorList>
            <person name="Jones T."/>
            <person name="Federspiel N.A."/>
            <person name="Chibana H."/>
            <person name="Dungan J."/>
            <person name="Kalman S."/>
            <person name="Magee B.B."/>
            <person name="Newport G."/>
            <person name="Thorstenson Y.R."/>
            <person name="Agabian N."/>
            <person name="Magee P.T."/>
            <person name="Davis R.W."/>
            <person name="Scherer S."/>
        </authorList>
    </citation>
    <scope>NUCLEOTIDE SEQUENCE [LARGE SCALE GENOMIC DNA]</scope>
    <source>
        <strain evidence="5">SC5314 / ATCC MYA-2876</strain>
    </source>
</reference>
<dbReference type="SMR" id="A0A1D8PTZ2"/>
<dbReference type="RefSeq" id="XP_716478.1">
    <property type="nucleotide sequence ID" value="XM_711385.1"/>
</dbReference>
<dbReference type="OMA" id="INYSGDY"/>
<dbReference type="InterPro" id="IPR021006">
    <property type="entry name" value="Hda2/3"/>
</dbReference>
<dbReference type="GO" id="GO:0070823">
    <property type="term" value="C:HDA1 complex"/>
    <property type="evidence" value="ECO:0007669"/>
    <property type="project" value="InterPro"/>
</dbReference>
<dbReference type="AlphaFoldDB" id="A0A1D8PTZ2"/>
<feature type="region of interest" description="Disordered" evidence="2">
    <location>
        <begin position="176"/>
        <end position="227"/>
    </location>
</feature>
<dbReference type="STRING" id="237561.A0A1D8PTZ2"/>
<dbReference type="GeneID" id="3641896"/>
<dbReference type="Gene3D" id="3.40.50.12360">
    <property type="match status" value="3"/>
</dbReference>
<dbReference type="Proteomes" id="UP000000559">
    <property type="component" value="Chromosome R"/>
</dbReference>
<reference evidence="4 5" key="2">
    <citation type="journal article" date="2007" name="Genome Biol.">
        <title>Assembly of the Candida albicans genome into sixteen supercontigs aligned on the eight chromosomes.</title>
        <authorList>
            <person name="van het Hoog M."/>
            <person name="Rast T.J."/>
            <person name="Martchenko M."/>
            <person name="Grindle S."/>
            <person name="Dignard D."/>
            <person name="Hogues H."/>
            <person name="Cuomo C."/>
            <person name="Berriman M."/>
            <person name="Scherer S."/>
            <person name="Magee B.B."/>
            <person name="Whiteway M."/>
            <person name="Chibana H."/>
            <person name="Nantel A."/>
            <person name="Magee P.T."/>
        </authorList>
    </citation>
    <scope>GENOME REANNOTATION</scope>
    <source>
        <strain evidence="5">SC5314 / ATCC MYA-2876</strain>
    </source>
</reference>
<dbReference type="PRINTS" id="PR02093">
    <property type="entry name" value="HDA1SUBUNIT3"/>
</dbReference>
<dbReference type="PANTHER" id="PTHR12766:SF7">
    <property type="entry name" value="DEATH DOMAIN-ASSOCIATED PROTEIN 6"/>
    <property type="match status" value="1"/>
</dbReference>
<dbReference type="GO" id="GO:0003714">
    <property type="term" value="F:transcription corepressor activity"/>
    <property type="evidence" value="ECO:0000318"/>
    <property type="project" value="GO_Central"/>
</dbReference>
<dbReference type="OrthoDB" id="3647690at2759"/>
<evidence type="ECO:0000313" key="5">
    <source>
        <dbReference type="Proteomes" id="UP000000559"/>
    </source>
</evidence>
<dbReference type="Pfam" id="PF11496">
    <property type="entry name" value="HDA2-3"/>
    <property type="match status" value="1"/>
</dbReference>
<evidence type="ECO:0000256" key="1">
    <source>
        <dbReference type="SAM" id="Coils"/>
    </source>
</evidence>
<protein>
    <submittedName>
        <fullName evidence="4">Uncharacterized protein</fullName>
    </submittedName>
</protein>
<keyword evidence="5" id="KW-1185">Reference proteome</keyword>
<feature type="region of interest" description="Disordered" evidence="2">
    <location>
        <begin position="644"/>
        <end position="699"/>
    </location>
</feature>
<dbReference type="GO" id="GO:0016605">
    <property type="term" value="C:PML body"/>
    <property type="evidence" value="ECO:0000318"/>
    <property type="project" value="GO_Central"/>
</dbReference>
<evidence type="ECO:0000313" key="4">
    <source>
        <dbReference type="EMBL" id="AOW31608.1"/>
    </source>
</evidence>
<dbReference type="GO" id="GO:0050681">
    <property type="term" value="F:nuclear androgen receptor binding"/>
    <property type="evidence" value="ECO:0000318"/>
    <property type="project" value="GO_Central"/>
</dbReference>
<dbReference type="eggNOG" id="ENOG502QT9V">
    <property type="taxonomic scope" value="Eukaryota"/>
</dbReference>
<feature type="compositionally biased region" description="Low complexity" evidence="2">
    <location>
        <begin position="644"/>
        <end position="666"/>
    </location>
</feature>
<feature type="coiled-coil region" evidence="1">
    <location>
        <begin position="711"/>
        <end position="796"/>
    </location>
</feature>